<feature type="region of interest" description="Disordered" evidence="1">
    <location>
        <begin position="59"/>
        <end position="85"/>
    </location>
</feature>
<proteinExistence type="predicted"/>
<dbReference type="EMBL" id="JAPFFJ010000012">
    <property type="protein sequence ID" value="KAJ6414726.1"/>
    <property type="molecule type" value="Genomic_DNA"/>
</dbReference>
<dbReference type="AlphaFoldDB" id="A0AAD6K0E7"/>
<evidence type="ECO:0000313" key="3">
    <source>
        <dbReference type="Proteomes" id="UP001162972"/>
    </source>
</evidence>
<dbReference type="Proteomes" id="UP001162972">
    <property type="component" value="Chromosome 3"/>
</dbReference>
<name>A0AAD6K0E7_9ROSI</name>
<keyword evidence="3" id="KW-1185">Reference proteome</keyword>
<dbReference type="PANTHER" id="PTHR35280">
    <property type="entry name" value="F17L21.9"/>
    <property type="match status" value="1"/>
</dbReference>
<reference evidence="2 3" key="1">
    <citation type="journal article" date="2023" name="Int. J. Mol. Sci.">
        <title>De Novo Assembly and Annotation of 11 Diverse Shrub Willow (Salix) Genomes Reveals Novel Gene Organization in Sex-Linked Regions.</title>
        <authorList>
            <person name="Hyden B."/>
            <person name="Feng K."/>
            <person name="Yates T.B."/>
            <person name="Jawdy S."/>
            <person name="Cereghino C."/>
            <person name="Smart L.B."/>
            <person name="Muchero W."/>
        </authorList>
    </citation>
    <scope>NUCLEOTIDE SEQUENCE [LARGE SCALE GENOMIC DNA]</scope>
    <source>
        <tissue evidence="2">Shoot tip</tissue>
    </source>
</reference>
<dbReference type="PANTHER" id="PTHR35280:SF1">
    <property type="entry name" value="F17L21.9"/>
    <property type="match status" value="1"/>
</dbReference>
<sequence>MEPAKNLDLIDQAIKKLLAEKRNKETSGDDGFLQDDSDQLLLSKLLSELESLKGNGVKLERSELSPGTEEEEEEEVNSPGIGEAVSKHENRIENSAAEEIVKELRKLRRQNFVSQCLISAMIVLSVACQASQVTLLFRFKNGLSRPFKSIGSMVTGVLKRCSTNRQDPENQQSKEVPAQVLPLRIPELPRIDLGSNISSAFDSKPM</sequence>
<evidence type="ECO:0000256" key="1">
    <source>
        <dbReference type="SAM" id="MobiDB-lite"/>
    </source>
</evidence>
<gene>
    <name evidence="2" type="ORF">OIU84_003689</name>
</gene>
<protein>
    <submittedName>
        <fullName evidence="2">Uncharacterized protein</fullName>
    </submittedName>
</protein>
<accession>A0AAD6K0E7</accession>
<evidence type="ECO:0000313" key="2">
    <source>
        <dbReference type="EMBL" id="KAJ6414726.1"/>
    </source>
</evidence>
<organism evidence="2 3">
    <name type="scientific">Salix udensis</name>
    <dbReference type="NCBI Taxonomy" id="889485"/>
    <lineage>
        <taxon>Eukaryota</taxon>
        <taxon>Viridiplantae</taxon>
        <taxon>Streptophyta</taxon>
        <taxon>Embryophyta</taxon>
        <taxon>Tracheophyta</taxon>
        <taxon>Spermatophyta</taxon>
        <taxon>Magnoliopsida</taxon>
        <taxon>eudicotyledons</taxon>
        <taxon>Gunneridae</taxon>
        <taxon>Pentapetalae</taxon>
        <taxon>rosids</taxon>
        <taxon>fabids</taxon>
        <taxon>Malpighiales</taxon>
        <taxon>Salicaceae</taxon>
        <taxon>Saliceae</taxon>
        <taxon>Salix</taxon>
    </lineage>
</organism>
<comment type="caution">
    <text evidence="2">The sequence shown here is derived from an EMBL/GenBank/DDBJ whole genome shotgun (WGS) entry which is preliminary data.</text>
</comment>